<dbReference type="RefSeq" id="XP_016583485.1">
    <property type="nucleotide sequence ID" value="XM_016732224.1"/>
</dbReference>
<feature type="region of interest" description="Disordered" evidence="1">
    <location>
        <begin position="1"/>
        <end position="47"/>
    </location>
</feature>
<name>A0A0F2LVD6_SPOSC</name>
<dbReference type="GeneID" id="27667501"/>
<proteinExistence type="predicted"/>
<reference evidence="2 3" key="2">
    <citation type="journal article" date="2015" name="Eukaryot. Cell">
        <title>Asexual propagation of a virulent clone complex in a human and feline outbreak of sporotrichosis.</title>
        <authorList>
            <person name="Teixeira Mde M."/>
            <person name="Rodrigues A.M."/>
            <person name="Tsui C.K."/>
            <person name="de Almeida L.G."/>
            <person name="Van Diepeningen A.D."/>
            <person name="van den Ende B.G."/>
            <person name="Fernandes G.F."/>
            <person name="Kano R."/>
            <person name="Hamelin R.C."/>
            <person name="Lopes-Bezerra L.M."/>
            <person name="Vasconcelos A.T."/>
            <person name="de Hoog S."/>
            <person name="de Camargo Z.P."/>
            <person name="Felipe M.S."/>
        </authorList>
    </citation>
    <scope>NUCLEOTIDE SEQUENCE [LARGE SCALE GENOMIC DNA]</scope>
    <source>
        <strain evidence="2 3">1099-18</strain>
    </source>
</reference>
<dbReference type="InterPro" id="IPR022190">
    <property type="entry name" value="DUF3716"/>
</dbReference>
<dbReference type="VEuPathDB" id="FungiDB:SPSK_05479"/>
<dbReference type="KEGG" id="ssck:SPSK_05479"/>
<accession>A0A0F2LVD6</accession>
<dbReference type="OrthoDB" id="4777975at2759"/>
<dbReference type="EMBL" id="AXCR01000012">
    <property type="protein sequence ID" value="KJR80809.1"/>
    <property type="molecule type" value="Genomic_DNA"/>
</dbReference>
<protein>
    <submittedName>
        <fullName evidence="2">Uncharacterized protein</fullName>
    </submittedName>
</protein>
<dbReference type="Proteomes" id="UP000033710">
    <property type="component" value="Unassembled WGS sequence"/>
</dbReference>
<reference evidence="2 3" key="1">
    <citation type="journal article" date="2014" name="BMC Genomics">
        <title>Comparative genomics of the major fungal agents of human and animal Sporotrichosis: Sporothrix schenckii and Sporothrix brasiliensis.</title>
        <authorList>
            <person name="Teixeira M.M."/>
            <person name="de Almeida L.G."/>
            <person name="Kubitschek-Barreira P."/>
            <person name="Alves F.L."/>
            <person name="Kioshima E.S."/>
            <person name="Abadio A.K."/>
            <person name="Fernandes L."/>
            <person name="Derengowski L.S."/>
            <person name="Ferreira K.S."/>
            <person name="Souza R.C."/>
            <person name="Ruiz J.C."/>
            <person name="de Andrade N.C."/>
            <person name="Paes H.C."/>
            <person name="Nicola A.M."/>
            <person name="Albuquerque P."/>
            <person name="Gerber A.L."/>
            <person name="Martins V.P."/>
            <person name="Peconick L.D."/>
            <person name="Neto A.V."/>
            <person name="Chaucanez C.B."/>
            <person name="Silva P.A."/>
            <person name="Cunha O.L."/>
            <person name="de Oliveira F.F."/>
            <person name="dos Santos T.C."/>
            <person name="Barros A.L."/>
            <person name="Soares M.A."/>
            <person name="de Oliveira L.M."/>
            <person name="Marini M.M."/>
            <person name="Villalobos-Duno H."/>
            <person name="Cunha M.M."/>
            <person name="de Hoog S."/>
            <person name="da Silveira J.F."/>
            <person name="Henrissat B."/>
            <person name="Nino-Vega G.A."/>
            <person name="Cisalpino P.S."/>
            <person name="Mora-Montes H.M."/>
            <person name="Almeida S.R."/>
            <person name="Stajich J.E."/>
            <person name="Lopes-Bezerra L.M."/>
            <person name="Vasconcelos A.T."/>
            <person name="Felipe M.S."/>
        </authorList>
    </citation>
    <scope>NUCLEOTIDE SEQUENCE [LARGE SCALE GENOMIC DNA]</scope>
    <source>
        <strain evidence="2 3">1099-18</strain>
    </source>
</reference>
<evidence type="ECO:0000313" key="3">
    <source>
        <dbReference type="Proteomes" id="UP000033710"/>
    </source>
</evidence>
<gene>
    <name evidence="2" type="ORF">SPSK_05479</name>
</gene>
<evidence type="ECO:0000256" key="1">
    <source>
        <dbReference type="SAM" id="MobiDB-lite"/>
    </source>
</evidence>
<organism evidence="2 3">
    <name type="scientific">Sporothrix schenckii 1099-18</name>
    <dbReference type="NCBI Taxonomy" id="1397361"/>
    <lineage>
        <taxon>Eukaryota</taxon>
        <taxon>Fungi</taxon>
        <taxon>Dikarya</taxon>
        <taxon>Ascomycota</taxon>
        <taxon>Pezizomycotina</taxon>
        <taxon>Sordariomycetes</taxon>
        <taxon>Sordariomycetidae</taxon>
        <taxon>Ophiostomatales</taxon>
        <taxon>Ophiostomataceae</taxon>
        <taxon>Sporothrix</taxon>
    </lineage>
</organism>
<comment type="caution">
    <text evidence="2">The sequence shown here is derived from an EMBL/GenBank/DDBJ whole genome shotgun (WGS) entry which is preliminary data.</text>
</comment>
<dbReference type="Pfam" id="PF12511">
    <property type="entry name" value="DUF3716"/>
    <property type="match status" value="1"/>
</dbReference>
<evidence type="ECO:0000313" key="2">
    <source>
        <dbReference type="EMBL" id="KJR80809.1"/>
    </source>
</evidence>
<sequence>MNSDVKDGAESGWAERRALSSVVDPPVRPDYRPTFDPHVSSSSTTSLTAKADADVLAAVYAKSAAAIAPRIAASEVRTSRASSPASPAPVSSAVSSATAASSDVHTATFHHEHVLPVPLEQSVNPPHYKARKHRKQNPTEANRHGVLFPHETEHEVSRKNDSSFLNPHAEPVQFARWLKDTLKDLLARDHPVVTGHIRHLFSIMDFDQYANFALRPTMTYVNLKRACNIEAVMITICGKEAELPCSSCRSKCGPFTKCMVISIIGNGNCSNCRYNGQGSRCSLYEMRL</sequence>
<feature type="compositionally biased region" description="Basic and acidic residues" evidence="1">
    <location>
        <begin position="1"/>
        <end position="18"/>
    </location>
</feature>
<dbReference type="AlphaFoldDB" id="A0A0F2LVD6"/>